<keyword evidence="1" id="KW-1133">Transmembrane helix</keyword>
<feature type="transmembrane region" description="Helical" evidence="1">
    <location>
        <begin position="103"/>
        <end position="130"/>
    </location>
</feature>
<dbReference type="RefSeq" id="WP_306038310.1">
    <property type="nucleotide sequence ID" value="NZ_CP132302.1"/>
</dbReference>
<dbReference type="Proteomes" id="UP001234585">
    <property type="component" value="Chromosome"/>
</dbReference>
<keyword evidence="1" id="KW-0812">Transmembrane</keyword>
<keyword evidence="3" id="KW-1185">Reference proteome</keyword>
<protein>
    <submittedName>
        <fullName evidence="2">Uncharacterized protein</fullName>
    </submittedName>
</protein>
<gene>
    <name evidence="2" type="ORF">Q9313_06395</name>
</gene>
<feature type="transmembrane region" description="Helical" evidence="1">
    <location>
        <begin position="21"/>
        <end position="42"/>
    </location>
</feature>
<keyword evidence="1" id="KW-0472">Membrane</keyword>
<dbReference type="EMBL" id="CP132302">
    <property type="protein sequence ID" value="WLR98657.1"/>
    <property type="molecule type" value="Genomic_DNA"/>
</dbReference>
<evidence type="ECO:0000313" key="2">
    <source>
        <dbReference type="EMBL" id="WLR98657.1"/>
    </source>
</evidence>
<name>A0AA50H822_9HYPH</name>
<dbReference type="AlphaFoldDB" id="A0AA50H822"/>
<accession>A0AA50H822</accession>
<evidence type="ECO:0000256" key="1">
    <source>
        <dbReference type="SAM" id="Phobius"/>
    </source>
</evidence>
<proteinExistence type="predicted"/>
<organism evidence="2 3">
    <name type="scientific">Shinella sumterensis</name>
    <dbReference type="NCBI Taxonomy" id="1967501"/>
    <lineage>
        <taxon>Bacteria</taxon>
        <taxon>Pseudomonadati</taxon>
        <taxon>Pseudomonadota</taxon>
        <taxon>Alphaproteobacteria</taxon>
        <taxon>Hyphomicrobiales</taxon>
        <taxon>Rhizobiaceae</taxon>
        <taxon>Shinella</taxon>
    </lineage>
</organism>
<evidence type="ECO:0000313" key="3">
    <source>
        <dbReference type="Proteomes" id="UP001234585"/>
    </source>
</evidence>
<reference evidence="2 3" key="1">
    <citation type="submission" date="2023-08" db="EMBL/GenBank/DDBJ databases">
        <title>Pathogen: clinical or host-associated sample.</title>
        <authorList>
            <person name="Hergert J."/>
            <person name="Casey R."/>
            <person name="Wagner J."/>
            <person name="Young E.L."/>
            <person name="Oakeson K.F."/>
        </authorList>
    </citation>
    <scope>NUCLEOTIDE SEQUENCE [LARGE SCALE GENOMIC DNA]</scope>
    <source>
        <strain evidence="2 3">1760953</strain>
    </source>
</reference>
<sequence length="132" mass="14003">MISSFFDWIDRNIDAAVLAAGYMLVNTAVFIATAAVMIGIIASPGAFFLRGAYYIYYGEWIHSACDTAYRTGLLKDGNCLSNTGFLGLDKIVNYASSSVDLSVGLLLLAGVLLLCLLGTLFAAFIISAAVRG</sequence>